<feature type="compositionally biased region" description="Basic and acidic residues" evidence="1">
    <location>
        <begin position="120"/>
        <end position="129"/>
    </location>
</feature>
<dbReference type="RefSeq" id="WP_169453969.1">
    <property type="nucleotide sequence ID" value="NZ_CP051774.1"/>
</dbReference>
<dbReference type="Proteomes" id="UP000501812">
    <property type="component" value="Chromosome"/>
</dbReference>
<evidence type="ECO:0000256" key="1">
    <source>
        <dbReference type="SAM" id="MobiDB-lite"/>
    </source>
</evidence>
<gene>
    <name evidence="2" type="ORF">HHL09_07615</name>
</gene>
<evidence type="ECO:0000313" key="3">
    <source>
        <dbReference type="Proteomes" id="UP000501812"/>
    </source>
</evidence>
<protein>
    <submittedName>
        <fullName evidence="2">Uncharacterized protein</fullName>
    </submittedName>
</protein>
<reference evidence="2 3" key="1">
    <citation type="submission" date="2020-04" db="EMBL/GenBank/DDBJ databases">
        <title>Luteolibacter sp. G-1-1-1 isolated from soil.</title>
        <authorList>
            <person name="Dahal R.H."/>
        </authorList>
    </citation>
    <scope>NUCLEOTIDE SEQUENCE [LARGE SCALE GENOMIC DNA]</scope>
    <source>
        <strain evidence="2 3">G-1-1-1</strain>
    </source>
</reference>
<evidence type="ECO:0000313" key="2">
    <source>
        <dbReference type="EMBL" id="QJE95656.1"/>
    </source>
</evidence>
<feature type="region of interest" description="Disordered" evidence="1">
    <location>
        <begin position="108"/>
        <end position="129"/>
    </location>
</feature>
<dbReference type="KEGG" id="luo:HHL09_07615"/>
<name>A0A858REY5_9BACT</name>
<sequence length="129" mass="14717">MPGRKRGPARSIWLFLLLALVLLYGGPLRTEVNFVDDLGRLPPDFEVTLRSGGSEQKVIVSEGHLNLFRYRWQELDVSDLNYLRSIHPLRGREMNVTIERNSIRRLKDAASGLPSVPQRGDPDPKGERR</sequence>
<accession>A0A858REY5</accession>
<dbReference type="EMBL" id="CP051774">
    <property type="protein sequence ID" value="QJE95656.1"/>
    <property type="molecule type" value="Genomic_DNA"/>
</dbReference>
<organism evidence="2 3">
    <name type="scientific">Luteolibacter luteus</name>
    <dbReference type="NCBI Taxonomy" id="2728835"/>
    <lineage>
        <taxon>Bacteria</taxon>
        <taxon>Pseudomonadati</taxon>
        <taxon>Verrucomicrobiota</taxon>
        <taxon>Verrucomicrobiia</taxon>
        <taxon>Verrucomicrobiales</taxon>
        <taxon>Verrucomicrobiaceae</taxon>
        <taxon>Luteolibacter</taxon>
    </lineage>
</organism>
<dbReference type="AlphaFoldDB" id="A0A858REY5"/>
<keyword evidence="3" id="KW-1185">Reference proteome</keyword>
<proteinExistence type="predicted"/>